<evidence type="ECO:0000313" key="2">
    <source>
        <dbReference type="EMBL" id="AFY96898.1"/>
    </source>
</evidence>
<dbReference type="AlphaFoldDB" id="K9UQE1"/>
<keyword evidence="1" id="KW-1133">Transmembrane helix</keyword>
<dbReference type="HOGENOM" id="CLU_169008_1_0_3"/>
<dbReference type="KEGG" id="cmp:Cha6605_6059"/>
<keyword evidence="3" id="KW-1185">Reference proteome</keyword>
<name>K9UQE1_CHAP6</name>
<evidence type="ECO:0008006" key="4">
    <source>
        <dbReference type="Google" id="ProtNLM"/>
    </source>
</evidence>
<sequence length="93" mass="10539" precursor="true">MTNRKSLQFRQFHRAIAPIMVLPLLISAITGSIYQITDLSGKEVKWLLEVHKGNFGSLKLETIYPFLNAIGLLALIATGTSMWLQMRRRGHQS</sequence>
<gene>
    <name evidence="2" type="ORF">Cha6605_6059</name>
</gene>
<accession>K9UQE1</accession>
<feature type="transmembrane region" description="Helical" evidence="1">
    <location>
        <begin position="12"/>
        <end position="36"/>
    </location>
</feature>
<feature type="transmembrane region" description="Helical" evidence="1">
    <location>
        <begin position="63"/>
        <end position="84"/>
    </location>
</feature>
<dbReference type="Proteomes" id="UP000010366">
    <property type="component" value="Plasmid pCHA6605.01"/>
</dbReference>
<organism evidence="2 3">
    <name type="scientific">Chamaesiphon minutus (strain ATCC 27169 / PCC 6605)</name>
    <dbReference type="NCBI Taxonomy" id="1173020"/>
    <lineage>
        <taxon>Bacteria</taxon>
        <taxon>Bacillati</taxon>
        <taxon>Cyanobacteriota</taxon>
        <taxon>Cyanophyceae</taxon>
        <taxon>Gomontiellales</taxon>
        <taxon>Chamaesiphonaceae</taxon>
        <taxon>Chamaesiphon</taxon>
    </lineage>
</organism>
<protein>
    <recommendedName>
        <fullName evidence="4">PepSY domain-containing protein</fullName>
    </recommendedName>
</protein>
<keyword evidence="1" id="KW-0472">Membrane</keyword>
<dbReference type="EMBL" id="CP003601">
    <property type="protein sequence ID" value="AFY96898.1"/>
    <property type="molecule type" value="Genomic_DNA"/>
</dbReference>
<reference evidence="2 3" key="1">
    <citation type="submission" date="2012-05" db="EMBL/GenBank/DDBJ databases">
        <title>Noncontiguous Finished plasmid 1 of genome of Chamaesiphon sp. PCC 6605.</title>
        <authorList>
            <consortium name="US DOE Joint Genome Institute"/>
            <person name="Gugger M."/>
            <person name="Coursin T."/>
            <person name="Rippka R."/>
            <person name="Tandeau De Marsac N."/>
            <person name="Huntemann M."/>
            <person name="Wei C.-L."/>
            <person name="Han J."/>
            <person name="Detter J.C."/>
            <person name="Han C."/>
            <person name="Tapia R."/>
            <person name="Chen A."/>
            <person name="Kyrpides N."/>
            <person name="Mavromatis K."/>
            <person name="Markowitz V."/>
            <person name="Szeto E."/>
            <person name="Ivanova N."/>
            <person name="Pagani I."/>
            <person name="Pati A."/>
            <person name="Goodwin L."/>
            <person name="Nordberg H.P."/>
            <person name="Cantor M.N."/>
            <person name="Hua S.X."/>
            <person name="Woyke T."/>
            <person name="Kerfeld C.A."/>
        </authorList>
    </citation>
    <scope>NUCLEOTIDE SEQUENCE [LARGE SCALE GENOMIC DNA]</scope>
    <source>
        <strain evidence="3">ATCC 27169 / PCC 6605</strain>
        <plasmid evidence="3">Plasmid pCHA6605.01</plasmid>
    </source>
</reference>
<dbReference type="OrthoDB" id="515274at2"/>
<evidence type="ECO:0000313" key="3">
    <source>
        <dbReference type="Proteomes" id="UP000010366"/>
    </source>
</evidence>
<evidence type="ECO:0000256" key="1">
    <source>
        <dbReference type="SAM" id="Phobius"/>
    </source>
</evidence>
<keyword evidence="1" id="KW-0812">Transmembrane</keyword>
<keyword evidence="2" id="KW-0614">Plasmid</keyword>
<geneLocation type="plasmid" evidence="2 3">
    <name>pCHA6605.01</name>
</geneLocation>
<dbReference type="eggNOG" id="ENOG5032V62">
    <property type="taxonomic scope" value="Bacteria"/>
</dbReference>
<dbReference type="RefSeq" id="WP_015328786.1">
    <property type="nucleotide sequence ID" value="NC_020053.1"/>
</dbReference>
<proteinExistence type="predicted"/>